<dbReference type="Proteomes" id="UP001215280">
    <property type="component" value="Unassembled WGS sequence"/>
</dbReference>
<name>A0AAD7N1A7_9AGAR</name>
<sequence>MEAVLVYHPAYSPPQLLLVLPGFPTPSGYSGVPFFVVLDAARIIAQNKDGALRQQGSIANLPLPTSDRAILPPGSYEYHCLGIEYAVRVFESNFCVAGSSLRDSYRSSECQWHFHNMSGLTINQRGVNSPANCLALRADLHGPGMDGGHFVFAPYDGAAVCVCLTNDMSDLAEDYHLRALTIPGRIHPLNVYVRFAWGIFSANKTTLRDLLLAEHHENSAHAISDDGSLEAPLDLCIFSEGDIKAAEALDAHLDSRDLACYEEGAGLYPGFSKILRLEQAYRREHPEVSALRSARVARVGEVDDEQQI</sequence>
<evidence type="ECO:0000313" key="1">
    <source>
        <dbReference type="EMBL" id="KAJ7741444.1"/>
    </source>
</evidence>
<organism evidence="1 2">
    <name type="scientific">Mycena maculata</name>
    <dbReference type="NCBI Taxonomy" id="230809"/>
    <lineage>
        <taxon>Eukaryota</taxon>
        <taxon>Fungi</taxon>
        <taxon>Dikarya</taxon>
        <taxon>Basidiomycota</taxon>
        <taxon>Agaricomycotina</taxon>
        <taxon>Agaricomycetes</taxon>
        <taxon>Agaricomycetidae</taxon>
        <taxon>Agaricales</taxon>
        <taxon>Marasmiineae</taxon>
        <taxon>Mycenaceae</taxon>
        <taxon>Mycena</taxon>
    </lineage>
</organism>
<keyword evidence="2" id="KW-1185">Reference proteome</keyword>
<dbReference type="AlphaFoldDB" id="A0AAD7N1A7"/>
<dbReference type="EMBL" id="JARJLG010000123">
    <property type="protein sequence ID" value="KAJ7741444.1"/>
    <property type="molecule type" value="Genomic_DNA"/>
</dbReference>
<protein>
    <recommendedName>
        <fullName evidence="3">HNH nuclease domain-containing protein</fullName>
    </recommendedName>
</protein>
<proteinExistence type="predicted"/>
<gene>
    <name evidence="1" type="ORF">DFH07DRAFT_965003</name>
</gene>
<accession>A0AAD7N1A7</accession>
<reference evidence="1" key="1">
    <citation type="submission" date="2023-03" db="EMBL/GenBank/DDBJ databases">
        <title>Massive genome expansion in bonnet fungi (Mycena s.s.) driven by repeated elements and novel gene families across ecological guilds.</title>
        <authorList>
            <consortium name="Lawrence Berkeley National Laboratory"/>
            <person name="Harder C.B."/>
            <person name="Miyauchi S."/>
            <person name="Viragh M."/>
            <person name="Kuo A."/>
            <person name="Thoen E."/>
            <person name="Andreopoulos B."/>
            <person name="Lu D."/>
            <person name="Skrede I."/>
            <person name="Drula E."/>
            <person name="Henrissat B."/>
            <person name="Morin E."/>
            <person name="Kohler A."/>
            <person name="Barry K."/>
            <person name="LaButti K."/>
            <person name="Morin E."/>
            <person name="Salamov A."/>
            <person name="Lipzen A."/>
            <person name="Mereny Z."/>
            <person name="Hegedus B."/>
            <person name="Baldrian P."/>
            <person name="Stursova M."/>
            <person name="Weitz H."/>
            <person name="Taylor A."/>
            <person name="Grigoriev I.V."/>
            <person name="Nagy L.G."/>
            <person name="Martin F."/>
            <person name="Kauserud H."/>
        </authorList>
    </citation>
    <scope>NUCLEOTIDE SEQUENCE</scope>
    <source>
        <strain evidence="1">CBHHK188m</strain>
    </source>
</reference>
<evidence type="ECO:0008006" key="3">
    <source>
        <dbReference type="Google" id="ProtNLM"/>
    </source>
</evidence>
<comment type="caution">
    <text evidence="1">The sequence shown here is derived from an EMBL/GenBank/DDBJ whole genome shotgun (WGS) entry which is preliminary data.</text>
</comment>
<evidence type="ECO:0000313" key="2">
    <source>
        <dbReference type="Proteomes" id="UP001215280"/>
    </source>
</evidence>